<evidence type="ECO:0000256" key="2">
    <source>
        <dbReference type="ARBA" id="ARBA00022801"/>
    </source>
</evidence>
<dbReference type="CDD" id="cd16031">
    <property type="entry name" value="G6S_like"/>
    <property type="match status" value="1"/>
</dbReference>
<feature type="domain" description="N-sulphoglucosamine sulphohydrolase C-terminal" evidence="4">
    <location>
        <begin position="340"/>
        <end position="491"/>
    </location>
</feature>
<evidence type="ECO:0000259" key="4">
    <source>
        <dbReference type="Pfam" id="PF16347"/>
    </source>
</evidence>
<sequence length="526" mass="60556">MNKLQKVSLCTAGLLPLAGANAQQASAQPSPERPNVIFIFTDDHAANAISAYNKALTHTPNMDRLAQNGMVFDNCFATNSISTPSRATVLTGKYSHLNGTPVFNEFDGSQQTFPKLLQQAGYTTAMIGKWHLTSDPTGFDHWDIFPGQGLYYDPIMYTAEGGTRYKGGYATNLVTDKAIEFIENAPKDRPFLLMCHHKAPHRPFQPRPDLREKYKDMTFPIPETFWDDYATREAALKDNKMTIADWFTNNDLKLTPPPGLPSDSLAKWLASSPKMLVVDGDTLRGRELIQYKYNRYMQDYLACIEAVDESIGQILDYLEQTGLDKNTVVIYSSDQGFFLGEHGLFDKRYMYEESIRMPFIVMWKGVIQPGTRNHDLVTNVDFAETFLDMAGVDIPEDMQGRSLVPLMKGKTPKDWRKDFYYRYYHDPNEHGTPAHYGVRTERYKLIYFWRLDHWELFDLKKDPNELVNLYGNPKYAKIQKRLTERLYALKKEVKDEDQFAYYTLKSGIVPRDKYAKDMKVVHRNDM</sequence>
<dbReference type="PROSITE" id="PS00149">
    <property type="entry name" value="SULFATASE_2"/>
    <property type="match status" value="1"/>
</dbReference>
<gene>
    <name evidence="5" type="ORF">IAC44_06795</name>
</gene>
<evidence type="ECO:0000256" key="3">
    <source>
        <dbReference type="SAM" id="SignalP"/>
    </source>
</evidence>
<keyword evidence="3" id="KW-0732">Signal</keyword>
<feature type="chain" id="PRO_5039444469" evidence="3">
    <location>
        <begin position="28"/>
        <end position="526"/>
    </location>
</feature>
<dbReference type="Gene3D" id="3.40.720.10">
    <property type="entry name" value="Alkaline Phosphatase, subunit A"/>
    <property type="match status" value="1"/>
</dbReference>
<feature type="signal peptide" evidence="3">
    <location>
        <begin position="1"/>
        <end position="27"/>
    </location>
</feature>
<organism evidence="5 6">
    <name type="scientific">Candidatus Merdimorpha stercoravium</name>
    <dbReference type="NCBI Taxonomy" id="2840863"/>
    <lineage>
        <taxon>Bacteria</taxon>
        <taxon>Pseudomonadati</taxon>
        <taxon>Bacteroidota</taxon>
        <taxon>Flavobacteriia</taxon>
        <taxon>Flavobacteriales</taxon>
        <taxon>Candidatus Merdimorpha</taxon>
    </lineage>
</organism>
<dbReference type="EMBL" id="DVLY01000172">
    <property type="protein sequence ID" value="HIT98525.1"/>
    <property type="molecule type" value="Genomic_DNA"/>
</dbReference>
<dbReference type="AlphaFoldDB" id="A0A9D1KUX6"/>
<reference evidence="5" key="1">
    <citation type="submission" date="2020-10" db="EMBL/GenBank/DDBJ databases">
        <authorList>
            <person name="Gilroy R."/>
        </authorList>
    </citation>
    <scope>NUCLEOTIDE SEQUENCE</scope>
    <source>
        <strain evidence="5">1383</strain>
    </source>
</reference>
<proteinExistence type="inferred from homology"/>
<dbReference type="GO" id="GO:0016787">
    <property type="term" value="F:hydrolase activity"/>
    <property type="evidence" value="ECO:0007669"/>
    <property type="project" value="UniProtKB-KW"/>
</dbReference>
<keyword evidence="2" id="KW-0378">Hydrolase</keyword>
<dbReference type="PANTHER" id="PTHR43108:SF6">
    <property type="entry name" value="N-SULPHOGLUCOSAMINE SULPHOHYDROLASE"/>
    <property type="match status" value="1"/>
</dbReference>
<name>A0A9D1KUX6_9FLAO</name>
<dbReference type="InterPro" id="IPR024607">
    <property type="entry name" value="Sulfatase_CS"/>
</dbReference>
<dbReference type="Pfam" id="PF16347">
    <property type="entry name" value="SGSH_C"/>
    <property type="match status" value="1"/>
</dbReference>
<dbReference type="Proteomes" id="UP000824161">
    <property type="component" value="Unassembled WGS sequence"/>
</dbReference>
<protein>
    <submittedName>
        <fullName evidence="5">Sulfatase</fullName>
    </submittedName>
</protein>
<dbReference type="InterPro" id="IPR032506">
    <property type="entry name" value="SGSH_C"/>
</dbReference>
<evidence type="ECO:0000256" key="1">
    <source>
        <dbReference type="ARBA" id="ARBA00008779"/>
    </source>
</evidence>
<reference evidence="5" key="2">
    <citation type="journal article" date="2021" name="PeerJ">
        <title>Extensive microbial diversity within the chicken gut microbiome revealed by metagenomics and culture.</title>
        <authorList>
            <person name="Gilroy R."/>
            <person name="Ravi A."/>
            <person name="Getino M."/>
            <person name="Pursley I."/>
            <person name="Horton D.L."/>
            <person name="Alikhan N.F."/>
            <person name="Baker D."/>
            <person name="Gharbi K."/>
            <person name="Hall N."/>
            <person name="Watson M."/>
            <person name="Adriaenssens E.M."/>
            <person name="Foster-Nyarko E."/>
            <person name="Jarju S."/>
            <person name="Secka A."/>
            <person name="Antonio M."/>
            <person name="Oren A."/>
            <person name="Chaudhuri R.R."/>
            <person name="La Ragione R."/>
            <person name="Hildebrand F."/>
            <person name="Pallen M.J."/>
        </authorList>
    </citation>
    <scope>NUCLEOTIDE SEQUENCE</scope>
    <source>
        <strain evidence="5">1383</strain>
    </source>
</reference>
<dbReference type="PANTHER" id="PTHR43108">
    <property type="entry name" value="N-ACETYLGLUCOSAMINE-6-SULFATASE FAMILY MEMBER"/>
    <property type="match status" value="1"/>
</dbReference>
<comment type="similarity">
    <text evidence="1">Belongs to the sulfatase family.</text>
</comment>
<comment type="caution">
    <text evidence="5">The sequence shown here is derived from an EMBL/GenBank/DDBJ whole genome shotgun (WGS) entry which is preliminary data.</text>
</comment>
<dbReference type="InterPro" id="IPR017850">
    <property type="entry name" value="Alkaline_phosphatase_core_sf"/>
</dbReference>
<evidence type="ECO:0000313" key="6">
    <source>
        <dbReference type="Proteomes" id="UP000824161"/>
    </source>
</evidence>
<dbReference type="SUPFAM" id="SSF53649">
    <property type="entry name" value="Alkaline phosphatase-like"/>
    <property type="match status" value="1"/>
</dbReference>
<evidence type="ECO:0000313" key="5">
    <source>
        <dbReference type="EMBL" id="HIT98525.1"/>
    </source>
</evidence>
<dbReference type="PROSITE" id="PS00523">
    <property type="entry name" value="SULFATASE_1"/>
    <property type="match status" value="1"/>
</dbReference>
<accession>A0A9D1KUX6</accession>